<dbReference type="Pfam" id="PF07681">
    <property type="entry name" value="DoxX"/>
    <property type="match status" value="1"/>
</dbReference>
<protein>
    <submittedName>
        <fullName evidence="8">Oxidoreductase</fullName>
    </submittedName>
</protein>
<reference evidence="8 9" key="1">
    <citation type="submission" date="2023-07" db="EMBL/GenBank/DDBJ databases">
        <title>Sequencing the genomes of 1000 actinobacteria strains.</title>
        <authorList>
            <person name="Klenk H.-P."/>
        </authorList>
    </citation>
    <scope>NUCLEOTIDE SEQUENCE [LARGE SCALE GENOMIC DNA]</scope>
    <source>
        <strain evidence="8 9">DSM 46740</strain>
    </source>
</reference>
<dbReference type="RefSeq" id="WP_307554859.1">
    <property type="nucleotide sequence ID" value="NZ_JAUSQU010000001.1"/>
</dbReference>
<dbReference type="PANTHER" id="PTHR33452:SF1">
    <property type="entry name" value="INNER MEMBRANE PROTEIN YPHA-RELATED"/>
    <property type="match status" value="1"/>
</dbReference>
<keyword evidence="6 7" id="KW-0472">Membrane</keyword>
<keyword evidence="5 7" id="KW-1133">Transmembrane helix</keyword>
<evidence type="ECO:0000256" key="7">
    <source>
        <dbReference type="SAM" id="Phobius"/>
    </source>
</evidence>
<evidence type="ECO:0000313" key="9">
    <source>
        <dbReference type="Proteomes" id="UP001225356"/>
    </source>
</evidence>
<feature type="transmembrane region" description="Helical" evidence="7">
    <location>
        <begin position="7"/>
        <end position="26"/>
    </location>
</feature>
<dbReference type="PANTHER" id="PTHR33452">
    <property type="entry name" value="OXIDOREDUCTASE CATD-RELATED"/>
    <property type="match status" value="1"/>
</dbReference>
<feature type="transmembrane region" description="Helical" evidence="7">
    <location>
        <begin position="46"/>
        <end position="69"/>
    </location>
</feature>
<keyword evidence="4 7" id="KW-0812">Transmembrane</keyword>
<keyword evidence="3" id="KW-1003">Cell membrane</keyword>
<dbReference type="InterPro" id="IPR051907">
    <property type="entry name" value="DoxX-like_oxidoreductase"/>
</dbReference>
<feature type="transmembrane region" description="Helical" evidence="7">
    <location>
        <begin position="76"/>
        <end position="94"/>
    </location>
</feature>
<sequence>MFDTLRLGALLLARIGIGAIFLFHGIQKFTTTGIAGVATFFESVGVPLPGVAAPGVAALEVVGGIALILGAALPVFGTLLALDMIGAIVFVHGMNGFVVENGGFEFVLALAAGSLAVGFGGGGAFAVDGMLRQRRRQRAMA</sequence>
<name>A0ABT9Q552_9ACTN</name>
<evidence type="ECO:0000256" key="2">
    <source>
        <dbReference type="ARBA" id="ARBA00006679"/>
    </source>
</evidence>
<organism evidence="8 9">
    <name type="scientific">Streptosporangium lutulentum</name>
    <dbReference type="NCBI Taxonomy" id="1461250"/>
    <lineage>
        <taxon>Bacteria</taxon>
        <taxon>Bacillati</taxon>
        <taxon>Actinomycetota</taxon>
        <taxon>Actinomycetes</taxon>
        <taxon>Streptosporangiales</taxon>
        <taxon>Streptosporangiaceae</taxon>
        <taxon>Streptosporangium</taxon>
    </lineage>
</organism>
<comment type="similarity">
    <text evidence="2">Belongs to the DoxX family.</text>
</comment>
<evidence type="ECO:0000256" key="6">
    <source>
        <dbReference type="ARBA" id="ARBA00023136"/>
    </source>
</evidence>
<evidence type="ECO:0000256" key="4">
    <source>
        <dbReference type="ARBA" id="ARBA00022692"/>
    </source>
</evidence>
<feature type="transmembrane region" description="Helical" evidence="7">
    <location>
        <begin position="106"/>
        <end position="131"/>
    </location>
</feature>
<evidence type="ECO:0000313" key="8">
    <source>
        <dbReference type="EMBL" id="MDP9841488.1"/>
    </source>
</evidence>
<dbReference type="EMBL" id="JAUSQU010000001">
    <property type="protein sequence ID" value="MDP9841488.1"/>
    <property type="molecule type" value="Genomic_DNA"/>
</dbReference>
<proteinExistence type="inferred from homology"/>
<dbReference type="InterPro" id="IPR032808">
    <property type="entry name" value="DoxX"/>
</dbReference>
<dbReference type="Proteomes" id="UP001225356">
    <property type="component" value="Unassembled WGS sequence"/>
</dbReference>
<accession>A0ABT9Q552</accession>
<comment type="caution">
    <text evidence="8">The sequence shown here is derived from an EMBL/GenBank/DDBJ whole genome shotgun (WGS) entry which is preliminary data.</text>
</comment>
<gene>
    <name evidence="8" type="ORF">J2853_000699</name>
</gene>
<keyword evidence="9" id="KW-1185">Reference proteome</keyword>
<evidence type="ECO:0000256" key="1">
    <source>
        <dbReference type="ARBA" id="ARBA00004651"/>
    </source>
</evidence>
<evidence type="ECO:0000256" key="3">
    <source>
        <dbReference type="ARBA" id="ARBA00022475"/>
    </source>
</evidence>
<comment type="subcellular location">
    <subcellularLocation>
        <location evidence="1">Cell membrane</location>
        <topology evidence="1">Multi-pass membrane protein</topology>
    </subcellularLocation>
</comment>
<evidence type="ECO:0000256" key="5">
    <source>
        <dbReference type="ARBA" id="ARBA00022989"/>
    </source>
</evidence>